<evidence type="ECO:0000313" key="1">
    <source>
        <dbReference type="EMBL" id="KKO75075.1"/>
    </source>
</evidence>
<evidence type="ECO:0000313" key="2">
    <source>
        <dbReference type="Proteomes" id="UP000034350"/>
    </source>
</evidence>
<dbReference type="VEuPathDB" id="MicrosporidiaDB:NCER_100133"/>
<dbReference type="GeneID" id="36320133"/>
<dbReference type="OMA" id="YIDEWID"/>
<accession>A0A0F9WE61</accession>
<dbReference type="VEuPathDB" id="MicrosporidiaDB:G9O61_00g022590"/>
<comment type="caution">
    <text evidence="1">The sequence shown here is derived from an EMBL/GenBank/DDBJ whole genome shotgun (WGS) entry which is preliminary data.</text>
</comment>
<reference evidence="1 2" key="1">
    <citation type="journal article" date="2015" name="Environ. Microbiol.">
        <title>Genome analyses suggest the presence of polyploidy and recent human-driven expansions in eight global populations of the honeybee pathogen Nosema ceranae.</title>
        <authorList>
            <person name="Pelin A."/>
            <person name="Selman M."/>
            <person name="Aris-Brosou S."/>
            <person name="Farinelli L."/>
            <person name="Corradi N."/>
        </authorList>
    </citation>
    <scope>NUCLEOTIDE SEQUENCE [LARGE SCALE GENOMIC DNA]</scope>
    <source>
        <strain evidence="1 2">PA08 1199</strain>
    </source>
</reference>
<organism evidence="1 2">
    <name type="scientific">Vairimorpha ceranae</name>
    <dbReference type="NCBI Taxonomy" id="40302"/>
    <lineage>
        <taxon>Eukaryota</taxon>
        <taxon>Fungi</taxon>
        <taxon>Fungi incertae sedis</taxon>
        <taxon>Microsporidia</taxon>
        <taxon>Nosematidae</taxon>
        <taxon>Vairimorpha</taxon>
    </lineage>
</organism>
<evidence type="ECO:0008006" key="3">
    <source>
        <dbReference type="Google" id="ProtNLM"/>
    </source>
</evidence>
<sequence>MNKKGTTAKKSNLKANNPILKSSNYDEIQYIDEWIDYMKDYSQSSSLLLSSEHDEESSFSSIMNFYLSGEEKYLLSSEDLKCDLSHREEKRELKMVNYEEESEDFESVDLCSKENLVDSNAMNNCSDELDKLSINSDDFDKLSICSENSDKLSICSENTNDLKIIKEESESQNTNCKQLTNLDKQNSIILEDVELINLNKYNEYTSPVRIEKNIKPFKVQITRIETPVMITKNKQSKPLLSQYFSEDSSSPNKTFGLISEAKNRTIQQNKRTESDVPLRKFVIETDQSVINIKDILKLNDLKNRTIIGQILKRSSKGYYTENWVSLRETFFTCYNSKPHKKSSSCVMNERNGDIEHPLDSSQFLTRKYSIDLLYSKLYVSKNRGKSSIFSCFSEAIPAEEDLVDITDVVVTNVKESTMGYTLTLKKEDRNAEINLNCLNFAFKTNDGYRFFKVKNLTEYLTWNVAYRFRKNQVSLNIG</sequence>
<keyword evidence="2" id="KW-1185">Reference proteome</keyword>
<name>A0A0F9WE61_9MICR</name>
<dbReference type="RefSeq" id="XP_024330817.1">
    <property type="nucleotide sequence ID" value="XM_024475199.1"/>
</dbReference>
<dbReference type="AlphaFoldDB" id="A0A0F9WE61"/>
<dbReference type="VEuPathDB" id="MicrosporidiaDB:AAJ76_3300016472"/>
<protein>
    <recommendedName>
        <fullName evidence="3">PH domain-containing protein</fullName>
    </recommendedName>
</protein>
<proteinExistence type="predicted"/>
<dbReference type="EMBL" id="JPQZ01000033">
    <property type="protein sequence ID" value="KKO75075.1"/>
    <property type="molecule type" value="Genomic_DNA"/>
</dbReference>
<dbReference type="OrthoDB" id="2190266at2759"/>
<dbReference type="Proteomes" id="UP000034350">
    <property type="component" value="Unassembled WGS sequence"/>
</dbReference>
<gene>
    <name evidence="1" type="ORF">AAJ76_3300016472</name>
</gene>